<dbReference type="RefSeq" id="WP_259313143.1">
    <property type="nucleotide sequence ID" value="NZ_CP087164.1"/>
</dbReference>
<reference evidence="1" key="1">
    <citation type="journal article" date="2022" name="Int. J. Syst. Evol. Microbiol.">
        <title>Pseudomonas aegrilactucae sp. nov. and Pseudomonas morbosilactucae sp. nov., pathogens causing bacterial rot of lettuce in Japan.</title>
        <authorList>
            <person name="Sawada H."/>
            <person name="Fujikawa T."/>
            <person name="Satou M."/>
        </authorList>
    </citation>
    <scope>NUCLEOTIDE SEQUENCE</scope>
    <source>
        <strain evidence="1">0166_1</strain>
    </source>
</reference>
<organism evidence="1 2">
    <name type="scientific">Capillimicrobium parvum</name>
    <dbReference type="NCBI Taxonomy" id="2884022"/>
    <lineage>
        <taxon>Bacteria</taxon>
        <taxon>Bacillati</taxon>
        <taxon>Actinomycetota</taxon>
        <taxon>Thermoleophilia</taxon>
        <taxon>Solirubrobacterales</taxon>
        <taxon>Capillimicrobiaceae</taxon>
        <taxon>Capillimicrobium</taxon>
    </lineage>
</organism>
<dbReference type="PANTHER" id="PTHR11803">
    <property type="entry name" value="2-IMINOBUTANOATE/2-IMINOPROPANOATE DEAMINASE RIDA"/>
    <property type="match status" value="1"/>
</dbReference>
<keyword evidence="2" id="KW-1185">Reference proteome</keyword>
<sequence>MDAQVVEAPFDWQEQYAISQAHRVGHLVFTSGQAAIAPDGTVVGAGDLRAQIEQTMTNLAAVLEAAGSSLERVFKVTIYVTDMAGFPDIVDMRRRWFKAPWPSDTIVQVAALGLPELLVEIEAVATVDEA</sequence>
<evidence type="ECO:0000313" key="2">
    <source>
        <dbReference type="Proteomes" id="UP001162834"/>
    </source>
</evidence>
<dbReference type="PANTHER" id="PTHR11803:SF39">
    <property type="entry name" value="2-IMINOBUTANOATE_2-IMINOPROPANOATE DEAMINASE"/>
    <property type="match status" value="1"/>
</dbReference>
<protein>
    <submittedName>
        <fullName evidence="1">2-iminobutanoate/2-iminopropanoate deaminase</fullName>
        <ecNumber evidence="1">3.5.99.10</ecNumber>
    </submittedName>
</protein>
<dbReference type="KEGG" id="sbae:DSM104329_05568"/>
<dbReference type="Proteomes" id="UP001162834">
    <property type="component" value="Chromosome"/>
</dbReference>
<dbReference type="InterPro" id="IPR035959">
    <property type="entry name" value="RutC-like_sf"/>
</dbReference>
<dbReference type="AlphaFoldDB" id="A0A9E7C321"/>
<proteinExistence type="predicted"/>
<dbReference type="Gene3D" id="3.30.1330.40">
    <property type="entry name" value="RutC-like"/>
    <property type="match status" value="1"/>
</dbReference>
<dbReference type="GO" id="GO:0120241">
    <property type="term" value="F:2-iminobutanoate/2-iminopropanoate deaminase"/>
    <property type="evidence" value="ECO:0007669"/>
    <property type="project" value="UniProtKB-EC"/>
</dbReference>
<dbReference type="EMBL" id="CP087164">
    <property type="protein sequence ID" value="UGS39136.1"/>
    <property type="molecule type" value="Genomic_DNA"/>
</dbReference>
<dbReference type="GO" id="GO:0005829">
    <property type="term" value="C:cytosol"/>
    <property type="evidence" value="ECO:0007669"/>
    <property type="project" value="TreeGrafter"/>
</dbReference>
<dbReference type="SUPFAM" id="SSF55298">
    <property type="entry name" value="YjgF-like"/>
    <property type="match status" value="1"/>
</dbReference>
<evidence type="ECO:0000313" key="1">
    <source>
        <dbReference type="EMBL" id="UGS39136.1"/>
    </source>
</evidence>
<accession>A0A9E7C321</accession>
<dbReference type="EC" id="3.5.99.10" evidence="1"/>
<dbReference type="Pfam" id="PF01042">
    <property type="entry name" value="Ribonuc_L-PSP"/>
    <property type="match status" value="1"/>
</dbReference>
<dbReference type="CDD" id="cd00448">
    <property type="entry name" value="YjgF_YER057c_UK114_family"/>
    <property type="match status" value="1"/>
</dbReference>
<name>A0A9E7C321_9ACTN</name>
<keyword evidence="1" id="KW-0378">Hydrolase</keyword>
<gene>
    <name evidence="1" type="primary">yabJ_2</name>
    <name evidence="1" type="ORF">DSM104329_05568</name>
</gene>
<dbReference type="InterPro" id="IPR006175">
    <property type="entry name" value="YjgF/YER057c/UK114"/>
</dbReference>